<dbReference type="InterPro" id="IPR036691">
    <property type="entry name" value="Endo/exonu/phosph_ase_sf"/>
</dbReference>
<evidence type="ECO:0000256" key="1">
    <source>
        <dbReference type="SAM" id="Coils"/>
    </source>
</evidence>
<dbReference type="AlphaFoldDB" id="A0A835M9T9"/>
<evidence type="ECO:0000313" key="3">
    <source>
        <dbReference type="Proteomes" id="UP000631114"/>
    </source>
</evidence>
<feature type="coiled-coil region" evidence="1">
    <location>
        <begin position="216"/>
        <end position="243"/>
    </location>
</feature>
<dbReference type="SUPFAM" id="SSF56219">
    <property type="entry name" value="DNase I-like"/>
    <property type="match status" value="1"/>
</dbReference>
<proteinExistence type="predicted"/>
<evidence type="ECO:0000313" key="2">
    <source>
        <dbReference type="EMBL" id="KAF9619089.1"/>
    </source>
</evidence>
<dbReference type="PANTHER" id="PTHR33710:SF77">
    <property type="entry name" value="DNASE I-LIKE SUPERFAMILY PROTEIN"/>
    <property type="match status" value="1"/>
</dbReference>
<dbReference type="Proteomes" id="UP000631114">
    <property type="component" value="Unassembled WGS sequence"/>
</dbReference>
<dbReference type="Gene3D" id="3.60.10.10">
    <property type="entry name" value="Endonuclease/exonuclease/phosphatase"/>
    <property type="match status" value="1"/>
</dbReference>
<dbReference type="OrthoDB" id="1425796at2759"/>
<sequence length="246" mass="28697">MSFICVVKVTVGAVINESNGVVWYLSGIYASTKAHFRQVQWDMLKQLQPVNLEPWMCMGDYNDISHYEEKRGGRPCTGSKMQKFNQMLHDCSFMDMGFSGQMFTWSNNKKGRNKVLKRLDRVVCNLNWRILFPNVYVQHIANKESDNKILCIKLNPHMKWLRKPFRFEQMWLTDVSCKKVIEAGMDGSFQGSASFSFCRHLAFCRKLLRSWNVKTFGHLDHKLKQIKSQIQELEDKLNSTDHTSAL</sequence>
<keyword evidence="1" id="KW-0175">Coiled coil</keyword>
<protein>
    <recommendedName>
        <fullName evidence="4">Exo_endo_phos domain-containing protein</fullName>
    </recommendedName>
</protein>
<keyword evidence="3" id="KW-1185">Reference proteome</keyword>
<organism evidence="2 3">
    <name type="scientific">Coptis chinensis</name>
    <dbReference type="NCBI Taxonomy" id="261450"/>
    <lineage>
        <taxon>Eukaryota</taxon>
        <taxon>Viridiplantae</taxon>
        <taxon>Streptophyta</taxon>
        <taxon>Embryophyta</taxon>
        <taxon>Tracheophyta</taxon>
        <taxon>Spermatophyta</taxon>
        <taxon>Magnoliopsida</taxon>
        <taxon>Ranunculales</taxon>
        <taxon>Ranunculaceae</taxon>
        <taxon>Coptidoideae</taxon>
        <taxon>Coptis</taxon>
    </lineage>
</organism>
<gene>
    <name evidence="2" type="ORF">IFM89_005103</name>
</gene>
<evidence type="ECO:0008006" key="4">
    <source>
        <dbReference type="Google" id="ProtNLM"/>
    </source>
</evidence>
<accession>A0A835M9T9</accession>
<dbReference type="PANTHER" id="PTHR33710">
    <property type="entry name" value="BNAC02G09200D PROTEIN"/>
    <property type="match status" value="1"/>
</dbReference>
<reference evidence="2 3" key="1">
    <citation type="submission" date="2020-10" db="EMBL/GenBank/DDBJ databases">
        <title>The Coptis chinensis genome and diversification of protoberbering-type alkaloids.</title>
        <authorList>
            <person name="Wang B."/>
            <person name="Shu S."/>
            <person name="Song C."/>
            <person name="Liu Y."/>
        </authorList>
    </citation>
    <scope>NUCLEOTIDE SEQUENCE [LARGE SCALE GENOMIC DNA]</scope>
    <source>
        <strain evidence="2">HL-2020</strain>
        <tissue evidence="2">Leaf</tissue>
    </source>
</reference>
<name>A0A835M9T9_9MAGN</name>
<dbReference type="EMBL" id="JADFTS010000002">
    <property type="protein sequence ID" value="KAF9619089.1"/>
    <property type="molecule type" value="Genomic_DNA"/>
</dbReference>
<comment type="caution">
    <text evidence="2">The sequence shown here is derived from an EMBL/GenBank/DDBJ whole genome shotgun (WGS) entry which is preliminary data.</text>
</comment>